<keyword evidence="1" id="KW-1133">Transmembrane helix</keyword>
<gene>
    <name evidence="3" type="ORF">J2T15_005953</name>
</gene>
<accession>A0ABT9UB49</accession>
<keyword evidence="4" id="KW-1185">Reference proteome</keyword>
<name>A0ABT9UB49_PAEHA</name>
<evidence type="ECO:0000256" key="1">
    <source>
        <dbReference type="SAM" id="Phobius"/>
    </source>
</evidence>
<sequence length="262" mass="28978">MAEGRNTYQRNKDSVRVDCGHGYSEQDWIDYAMNKPGMIRQKTMEENLASCGQCAAVYREWAFLLAVGDSRDWTESESAPLAAGHLASLEKEIRRIGRMRRLRKWAIAGALPVAAALLLFALLRGTPSNEALTPFEAYVERQEPAALHVVMAPDTSRYRIMAPGGRTENGYLWLSGDSSEAFLLLDHLTGLSNSVYQAWAVKGDRSDSLGLVKLKGTRGHLHVRAYTDMLLGADIISLSAEPMGGSAQPTSRQIELLLLNRR</sequence>
<reference evidence="3 4" key="1">
    <citation type="submission" date="2023-07" db="EMBL/GenBank/DDBJ databases">
        <title>Sorghum-associated microbial communities from plants grown in Nebraska, USA.</title>
        <authorList>
            <person name="Schachtman D."/>
        </authorList>
    </citation>
    <scope>NUCLEOTIDE SEQUENCE [LARGE SCALE GENOMIC DNA]</scope>
    <source>
        <strain evidence="3 4">CC482</strain>
    </source>
</reference>
<protein>
    <recommendedName>
        <fullName evidence="2">Anti-sigma K factor RskA C-terminal domain-containing protein</fullName>
    </recommendedName>
</protein>
<evidence type="ECO:0000313" key="4">
    <source>
        <dbReference type="Proteomes" id="UP001229346"/>
    </source>
</evidence>
<dbReference type="InterPro" id="IPR018764">
    <property type="entry name" value="RskA_C"/>
</dbReference>
<evidence type="ECO:0000259" key="2">
    <source>
        <dbReference type="Pfam" id="PF10099"/>
    </source>
</evidence>
<feature type="domain" description="Anti-sigma K factor RskA C-terminal" evidence="2">
    <location>
        <begin position="111"/>
        <end position="252"/>
    </location>
</feature>
<comment type="caution">
    <text evidence="3">The sequence shown here is derived from an EMBL/GenBank/DDBJ whole genome shotgun (WGS) entry which is preliminary data.</text>
</comment>
<keyword evidence="1" id="KW-0812">Transmembrane</keyword>
<dbReference type="RefSeq" id="WP_307208538.1">
    <property type="nucleotide sequence ID" value="NZ_JAUSSU010000020.1"/>
</dbReference>
<feature type="transmembrane region" description="Helical" evidence="1">
    <location>
        <begin position="105"/>
        <end position="123"/>
    </location>
</feature>
<dbReference type="Pfam" id="PF10099">
    <property type="entry name" value="RskA_C"/>
    <property type="match status" value="1"/>
</dbReference>
<organism evidence="3 4">
    <name type="scientific">Paenibacillus harenae</name>
    <dbReference type="NCBI Taxonomy" id="306543"/>
    <lineage>
        <taxon>Bacteria</taxon>
        <taxon>Bacillati</taxon>
        <taxon>Bacillota</taxon>
        <taxon>Bacilli</taxon>
        <taxon>Bacillales</taxon>
        <taxon>Paenibacillaceae</taxon>
        <taxon>Paenibacillus</taxon>
    </lineage>
</organism>
<proteinExistence type="predicted"/>
<evidence type="ECO:0000313" key="3">
    <source>
        <dbReference type="EMBL" id="MDQ0116472.1"/>
    </source>
</evidence>
<keyword evidence="1" id="KW-0472">Membrane</keyword>
<dbReference type="Proteomes" id="UP001229346">
    <property type="component" value="Unassembled WGS sequence"/>
</dbReference>
<dbReference type="EMBL" id="JAUSSU010000020">
    <property type="protein sequence ID" value="MDQ0116472.1"/>
    <property type="molecule type" value="Genomic_DNA"/>
</dbReference>